<sequence length="130" mass="13845">MFPLPKVLPEVTHHRRVMEKGDSENRVDVSTLSAEAKSSSAPAQEKVAEALAAEGNADDTPSASSTETTEPDPLPGPSGLKFSPVAGPSGLNSSFLKNCSSSDDELSTVEPMHHQGHLHEHQHRCPGELR</sequence>
<evidence type="ECO:0000256" key="1">
    <source>
        <dbReference type="SAM" id="MobiDB-lite"/>
    </source>
</evidence>
<name>A0A7R8WU08_9CRUS</name>
<protein>
    <submittedName>
        <fullName evidence="2">Uncharacterized protein</fullName>
    </submittedName>
</protein>
<accession>A0A7R8WU08</accession>
<feature type="compositionally biased region" description="Basic and acidic residues" evidence="1">
    <location>
        <begin position="111"/>
        <end position="130"/>
    </location>
</feature>
<reference evidence="2" key="1">
    <citation type="submission" date="2020-11" db="EMBL/GenBank/DDBJ databases">
        <authorList>
            <person name="Tran Van P."/>
        </authorList>
    </citation>
    <scope>NUCLEOTIDE SEQUENCE</scope>
</reference>
<feature type="compositionally biased region" description="Polar residues" evidence="1">
    <location>
        <begin position="28"/>
        <end position="42"/>
    </location>
</feature>
<gene>
    <name evidence="2" type="ORF">CTOB1V02_LOCUS13056</name>
</gene>
<feature type="non-terminal residue" evidence="2">
    <location>
        <position position="1"/>
    </location>
</feature>
<dbReference type="EMBL" id="OB671851">
    <property type="protein sequence ID" value="CAD7235240.1"/>
    <property type="molecule type" value="Genomic_DNA"/>
</dbReference>
<feature type="region of interest" description="Disordered" evidence="1">
    <location>
        <begin position="1"/>
        <end position="130"/>
    </location>
</feature>
<feature type="compositionally biased region" description="Low complexity" evidence="1">
    <location>
        <begin position="58"/>
        <end position="68"/>
    </location>
</feature>
<feature type="compositionally biased region" description="Polar residues" evidence="1">
    <location>
        <begin position="90"/>
        <end position="101"/>
    </location>
</feature>
<feature type="compositionally biased region" description="Basic and acidic residues" evidence="1">
    <location>
        <begin position="18"/>
        <end position="27"/>
    </location>
</feature>
<proteinExistence type="predicted"/>
<evidence type="ECO:0000313" key="2">
    <source>
        <dbReference type="EMBL" id="CAD7235240.1"/>
    </source>
</evidence>
<organism evidence="2">
    <name type="scientific">Cyprideis torosa</name>
    <dbReference type="NCBI Taxonomy" id="163714"/>
    <lineage>
        <taxon>Eukaryota</taxon>
        <taxon>Metazoa</taxon>
        <taxon>Ecdysozoa</taxon>
        <taxon>Arthropoda</taxon>
        <taxon>Crustacea</taxon>
        <taxon>Oligostraca</taxon>
        <taxon>Ostracoda</taxon>
        <taxon>Podocopa</taxon>
        <taxon>Podocopida</taxon>
        <taxon>Cytherocopina</taxon>
        <taxon>Cytheroidea</taxon>
        <taxon>Cytherideidae</taxon>
        <taxon>Cyprideis</taxon>
    </lineage>
</organism>
<dbReference type="AlphaFoldDB" id="A0A7R8WU08"/>